<keyword evidence="3" id="KW-1185">Reference proteome</keyword>
<dbReference type="AlphaFoldDB" id="A0A941EBB4"/>
<gene>
    <name evidence="2" type="ORF">KDK95_13300</name>
</gene>
<dbReference type="Proteomes" id="UP000676325">
    <property type="component" value="Unassembled WGS sequence"/>
</dbReference>
<evidence type="ECO:0000259" key="1">
    <source>
        <dbReference type="SMART" id="SM00943"/>
    </source>
</evidence>
<accession>A0A941EBB4</accession>
<dbReference type="SMART" id="SM00943">
    <property type="entry name" value="Prim-Pol"/>
    <property type="match status" value="1"/>
</dbReference>
<dbReference type="EMBL" id="JAGSOH010000031">
    <property type="protein sequence ID" value="MBR7827287.1"/>
    <property type="molecule type" value="Genomic_DNA"/>
</dbReference>
<organism evidence="2 3">
    <name type="scientific">Actinospica acidithermotolerans</name>
    <dbReference type="NCBI Taxonomy" id="2828514"/>
    <lineage>
        <taxon>Bacteria</taxon>
        <taxon>Bacillati</taxon>
        <taxon>Actinomycetota</taxon>
        <taxon>Actinomycetes</taxon>
        <taxon>Catenulisporales</taxon>
        <taxon>Actinospicaceae</taxon>
        <taxon>Actinospica</taxon>
    </lineage>
</organism>
<name>A0A941EBB4_9ACTN</name>
<protein>
    <submittedName>
        <fullName evidence="2">Bifunctional DNA primase/polymerase</fullName>
    </submittedName>
</protein>
<sequence length="230" mass="25098">METTIATGTPRKAGADRTNPEDRLGLLDAALEYIEDRHWDVVLGTSVIREDGFCFCSCGDRGCAMIGSHPAMRDWQKRISGQPSKAHEWWAANPQGSIILPTGRAFDVLECSEEAGLLALARLERSGANPGPVAATPTRRLYFFILPNSRTKVAKALAELGWGRTALDLNCRSAGDYIVAPPSRMGTRGQVQWVRGPADSARWLPDPEEVLAPLAYACGLHRDRVAGFPR</sequence>
<comment type="caution">
    <text evidence="2">The sequence shown here is derived from an EMBL/GenBank/DDBJ whole genome shotgun (WGS) entry which is preliminary data.</text>
</comment>
<dbReference type="InterPro" id="IPR015330">
    <property type="entry name" value="DNA_primase/pol_bifunc_N"/>
</dbReference>
<evidence type="ECO:0000313" key="3">
    <source>
        <dbReference type="Proteomes" id="UP000676325"/>
    </source>
</evidence>
<evidence type="ECO:0000313" key="2">
    <source>
        <dbReference type="EMBL" id="MBR7827287.1"/>
    </source>
</evidence>
<feature type="domain" description="DNA primase/polymerase bifunctional N-terminal" evidence="1">
    <location>
        <begin position="30"/>
        <end position="210"/>
    </location>
</feature>
<dbReference type="RefSeq" id="WP_212518433.1">
    <property type="nucleotide sequence ID" value="NZ_JAGSOH010000031.1"/>
</dbReference>
<reference evidence="2" key="1">
    <citation type="submission" date="2021-04" db="EMBL/GenBank/DDBJ databases">
        <title>Genome based classification of Actinospica acidithermotolerans sp. nov., an actinobacterium isolated from an Indonesian hot spring.</title>
        <authorList>
            <person name="Kusuma A.B."/>
            <person name="Putra K.E."/>
            <person name="Nafisah S."/>
            <person name="Loh J."/>
            <person name="Nouioui I."/>
            <person name="Goodfellow M."/>
        </authorList>
    </citation>
    <scope>NUCLEOTIDE SEQUENCE</scope>
    <source>
        <strain evidence="2">MGRD01-02</strain>
    </source>
</reference>
<proteinExistence type="predicted"/>
<dbReference type="Pfam" id="PF09250">
    <property type="entry name" value="Prim-Pol"/>
    <property type="match status" value="1"/>
</dbReference>